<proteinExistence type="predicted"/>
<dbReference type="AlphaFoldDB" id="A0A956M0P6"/>
<evidence type="ECO:0000313" key="4">
    <source>
        <dbReference type="EMBL" id="MCA9727775.1"/>
    </source>
</evidence>
<evidence type="ECO:0000256" key="2">
    <source>
        <dbReference type="ARBA" id="ARBA00022692"/>
    </source>
</evidence>
<dbReference type="Gene3D" id="3.10.20.310">
    <property type="entry name" value="membrane protein fhac"/>
    <property type="match status" value="1"/>
</dbReference>
<dbReference type="Gene3D" id="2.40.160.50">
    <property type="entry name" value="membrane protein fhac: a member of the omp85/tpsb transporter family"/>
    <property type="match status" value="1"/>
</dbReference>
<dbReference type="EMBL" id="JAGQHR010000234">
    <property type="protein sequence ID" value="MCA9727775.1"/>
    <property type="molecule type" value="Genomic_DNA"/>
</dbReference>
<protein>
    <recommendedName>
        <fullName evidence="3">POTRA domain-containing protein</fullName>
    </recommendedName>
</protein>
<dbReference type="GO" id="GO:0019867">
    <property type="term" value="C:outer membrane"/>
    <property type="evidence" value="ECO:0007669"/>
    <property type="project" value="InterPro"/>
</dbReference>
<dbReference type="InterPro" id="IPR039910">
    <property type="entry name" value="D15-like"/>
</dbReference>
<dbReference type="Pfam" id="PF07244">
    <property type="entry name" value="POTRA"/>
    <property type="match status" value="1"/>
</dbReference>
<reference evidence="4" key="2">
    <citation type="journal article" date="2021" name="Microbiome">
        <title>Successional dynamics and alternative stable states in a saline activated sludge microbial community over 9 years.</title>
        <authorList>
            <person name="Wang Y."/>
            <person name="Ye J."/>
            <person name="Ju F."/>
            <person name="Liu L."/>
            <person name="Boyd J.A."/>
            <person name="Deng Y."/>
            <person name="Parks D.H."/>
            <person name="Jiang X."/>
            <person name="Yin X."/>
            <person name="Woodcroft B.J."/>
            <person name="Tyson G.W."/>
            <person name="Hugenholtz P."/>
            <person name="Polz M.F."/>
            <person name="Zhang T."/>
        </authorList>
    </citation>
    <scope>NUCLEOTIDE SEQUENCE</scope>
    <source>
        <strain evidence="4">HKST-UBA01</strain>
    </source>
</reference>
<sequence length="582" mass="63746">MKPRDARNEGAPSWVDELIGRTGRIPSRLPWAFVLLSAWCAWLPNAQASEPGGGPAILVPAQIVVRGTDRIDSDEVARALARGGATPDLLDAFGSRLVEAGFLEARLELTITDSVQLTVDEGESARWDSLAVSVRRPPGRVGPVVPAPALEGDYSRVRFERAVRLWIADWAEAGYPFAIATVESVTVRNGNVRAGLRCDPGPLARVSRVEFPGAVRTQAGFLEDWIRFRPDRLFRESRLERGRRRLEQSGLFLEVEAPEVELQDDGTVALHYPVREGPHNRAEGALGYAGASETVSGYASLHLGNLFGTGRRLRFEWERAAAEQSRYDLGYHEPLLFGWPLGVDLAVSQEVQDSTYTLDRWEAGLEATVGVDFYVSAGVERRRAVVGAEPSEVIRRSSTVFGARYEGLRAGWRGSRAAGTFRTGHSRIDPPGDEPNRRERLDRVEVEAEQFRHVGPLVVRWHGRAGGLAAPTETLSPAEALWVGGATTVRGSRERAVAARRFGASQIEVGAPFLLGEGRAYGFFDAAWFRPLSRSHGVDDLTGWGFGMAARTGRQTLALDLGIPRSGGFSEGRIHLRLQTAF</sequence>
<evidence type="ECO:0000313" key="5">
    <source>
        <dbReference type="Proteomes" id="UP000697710"/>
    </source>
</evidence>
<evidence type="ECO:0000259" key="3">
    <source>
        <dbReference type="Pfam" id="PF07244"/>
    </source>
</evidence>
<dbReference type="Proteomes" id="UP000697710">
    <property type="component" value="Unassembled WGS sequence"/>
</dbReference>
<dbReference type="PANTHER" id="PTHR12815">
    <property type="entry name" value="SORTING AND ASSEMBLY MACHINERY SAMM50 PROTEIN FAMILY MEMBER"/>
    <property type="match status" value="1"/>
</dbReference>
<dbReference type="InterPro" id="IPR010827">
    <property type="entry name" value="BamA/TamA_POTRA"/>
</dbReference>
<keyword evidence="1" id="KW-1134">Transmembrane beta strand</keyword>
<gene>
    <name evidence="4" type="ORF">KC729_08840</name>
</gene>
<evidence type="ECO:0000256" key="1">
    <source>
        <dbReference type="ARBA" id="ARBA00022452"/>
    </source>
</evidence>
<dbReference type="PANTHER" id="PTHR12815:SF18">
    <property type="entry name" value="SORTING AND ASSEMBLY MACHINERY COMPONENT 50 HOMOLOG"/>
    <property type="match status" value="1"/>
</dbReference>
<feature type="domain" description="POTRA" evidence="3">
    <location>
        <begin position="205"/>
        <end position="277"/>
    </location>
</feature>
<keyword evidence="2" id="KW-0812">Transmembrane</keyword>
<name>A0A956M0P6_UNCEI</name>
<comment type="caution">
    <text evidence="4">The sequence shown here is derived from an EMBL/GenBank/DDBJ whole genome shotgun (WGS) entry which is preliminary data.</text>
</comment>
<accession>A0A956M0P6</accession>
<reference evidence="4" key="1">
    <citation type="submission" date="2020-04" db="EMBL/GenBank/DDBJ databases">
        <authorList>
            <person name="Zhang T."/>
        </authorList>
    </citation>
    <scope>NUCLEOTIDE SEQUENCE</scope>
    <source>
        <strain evidence="4">HKST-UBA01</strain>
    </source>
</reference>
<keyword evidence="1" id="KW-0472">Membrane</keyword>
<organism evidence="4 5">
    <name type="scientific">Eiseniibacteriota bacterium</name>
    <dbReference type="NCBI Taxonomy" id="2212470"/>
    <lineage>
        <taxon>Bacteria</taxon>
        <taxon>Candidatus Eiseniibacteriota</taxon>
    </lineage>
</organism>